<dbReference type="InterPro" id="IPR003594">
    <property type="entry name" value="HATPase_dom"/>
</dbReference>
<dbReference type="SMART" id="SM00086">
    <property type="entry name" value="PAC"/>
    <property type="match status" value="4"/>
</dbReference>
<evidence type="ECO:0000259" key="2">
    <source>
        <dbReference type="PROSITE" id="PS50112"/>
    </source>
</evidence>
<dbReference type="SMART" id="SM00331">
    <property type="entry name" value="PP2C_SIG"/>
    <property type="match status" value="1"/>
</dbReference>
<feature type="domain" description="PAC" evidence="3">
    <location>
        <begin position="233"/>
        <end position="283"/>
    </location>
</feature>
<evidence type="ECO:0000313" key="5">
    <source>
        <dbReference type="Proteomes" id="UP000326179"/>
    </source>
</evidence>
<feature type="domain" description="PAC" evidence="3">
    <location>
        <begin position="112"/>
        <end position="162"/>
    </location>
</feature>
<dbReference type="Gene3D" id="3.30.565.10">
    <property type="entry name" value="Histidine kinase-like ATPase, C-terminal domain"/>
    <property type="match status" value="1"/>
</dbReference>
<dbReference type="Gene3D" id="3.60.40.10">
    <property type="entry name" value="PPM-type phosphatase domain"/>
    <property type="match status" value="1"/>
</dbReference>
<dbReference type="PANTHER" id="PTHR43156:SF2">
    <property type="entry name" value="STAGE II SPORULATION PROTEIN E"/>
    <property type="match status" value="1"/>
</dbReference>
<sequence length="904" mass="97548">MGDFVGSHSTRPAGAAFEEPCRCGTLLGKTEPTDAEERFRALLEAAPDAMVIVDDTGTIRLVNAQTESLFGYRREELLGHPVEILVPARFHTHHTQHRDNYANNRQVRPMGAGLELNGLRKDGTEFPVEISLSPLETTDGLLLSAAVRDVSDRKAAEERFRALLEAAPDAMVIVDDTGTIRLVNAQTESLFGYRREELLGHPVEILVPARFHTHHTQHRDNYANNRQVRPMGAGLELNGLRKDGTEFPVEISLSPLETTDGLLLSAAVRDVSDRKAAEERFRALLEAAPDAMVIVDDTGTIRLVNAQTESLFGYRREELLGHPVEILVPARFHTHHTQHRDNYANNRQVRPMGAGLELNGLRKDGTEFPVEISLSPLETTDGLLLSAAVRDVSDRKAAEERINELAGLVESSQDAILAKTLDGEITYWNAAAQRLYGYVPAEVMGRHVSVLAPSEHRDEIDALMDRLSSGEKVEHFETLRLTRSGELLDVDITLWPTRTADGTVVGACAIVRDISDRKRAEAELTALYEQQRHIALTLQRSLMGTPPAIPGLSTASRYRPATQGAGVGGDWFDLVPLGAGRVGVLIGDVMGRGLEAAAVMGQLRSAAHALAKTGMQPRQLMQALDACVTDLDVPDQLVTCCYLVIASDAGEVTICSAGHLPTLVATPGDGARALPVPVNAPLGVGGVLYQQSSVVIPPGATLVLYTDGLIETPGSDIEDQLTKLTATLSRLFTTTPDLEQAADHVLTALLPDPESHNDDVTLLLARLPDAPLAAVTTGLPALPESVPEGRAFLSKALTSWDCTGPADDARLLLSEVLTNAVQHAQGPIRLHVCRSATDLTVEVSDHNPHLPQPRLAAEDAESGRGLILVRALADDWGVRPTDEGKTTWFTLALRGNDSPGPGVG</sequence>
<feature type="domain" description="PAS" evidence="2">
    <location>
        <begin position="277"/>
        <end position="329"/>
    </location>
</feature>
<evidence type="ECO:0000256" key="1">
    <source>
        <dbReference type="ARBA" id="ARBA00022801"/>
    </source>
</evidence>
<dbReference type="InterPro" id="IPR035965">
    <property type="entry name" value="PAS-like_dom_sf"/>
</dbReference>
<dbReference type="Pfam" id="PF08448">
    <property type="entry name" value="PAS_4"/>
    <property type="match status" value="1"/>
</dbReference>
<dbReference type="NCBIfam" id="TIGR00229">
    <property type="entry name" value="sensory_box"/>
    <property type="match status" value="4"/>
</dbReference>
<dbReference type="AlphaFoldDB" id="A0A5Q0L7N1"/>
<feature type="domain" description="PAS" evidence="2">
    <location>
        <begin position="156"/>
        <end position="208"/>
    </location>
</feature>
<dbReference type="EMBL" id="CP045643">
    <property type="protein sequence ID" value="QFZ72706.1"/>
    <property type="molecule type" value="Genomic_DNA"/>
</dbReference>
<feature type="domain" description="PAC" evidence="3">
    <location>
        <begin position="354"/>
        <end position="404"/>
    </location>
</feature>
<proteinExistence type="predicted"/>
<dbReference type="GO" id="GO:0016791">
    <property type="term" value="F:phosphatase activity"/>
    <property type="evidence" value="ECO:0007669"/>
    <property type="project" value="TreeGrafter"/>
</dbReference>
<protein>
    <submittedName>
        <fullName evidence="4">PAS domain S-box protein</fullName>
    </submittedName>
</protein>
<dbReference type="PROSITE" id="PS50113">
    <property type="entry name" value="PAC"/>
    <property type="match status" value="4"/>
</dbReference>
<evidence type="ECO:0000259" key="3">
    <source>
        <dbReference type="PROSITE" id="PS50113"/>
    </source>
</evidence>
<reference evidence="4 5" key="1">
    <citation type="submission" date="2019-10" db="EMBL/GenBank/DDBJ databases">
        <title>A novel species.</title>
        <authorList>
            <person name="Gao J."/>
        </authorList>
    </citation>
    <scope>NUCLEOTIDE SEQUENCE [LARGE SCALE GENOMIC DNA]</scope>
    <source>
        <strain evidence="4 5">QMT-28</strain>
    </source>
</reference>
<dbReference type="InterPro" id="IPR001932">
    <property type="entry name" value="PPM-type_phosphatase-like_dom"/>
</dbReference>
<dbReference type="KEGG" id="sfy:GFH48_04980"/>
<dbReference type="SUPFAM" id="SSF81606">
    <property type="entry name" value="PP2C-like"/>
    <property type="match status" value="1"/>
</dbReference>
<dbReference type="SUPFAM" id="SSF55874">
    <property type="entry name" value="ATPase domain of HSP90 chaperone/DNA topoisomerase II/histidine kinase"/>
    <property type="match status" value="1"/>
</dbReference>
<dbReference type="Gene3D" id="3.30.450.20">
    <property type="entry name" value="PAS domain"/>
    <property type="match status" value="4"/>
</dbReference>
<dbReference type="InterPro" id="IPR036890">
    <property type="entry name" value="HATPase_C_sf"/>
</dbReference>
<dbReference type="PANTHER" id="PTHR43156">
    <property type="entry name" value="STAGE II SPORULATION PROTEIN E-RELATED"/>
    <property type="match status" value="1"/>
</dbReference>
<dbReference type="InterPro" id="IPR013767">
    <property type="entry name" value="PAS_fold"/>
</dbReference>
<dbReference type="InterPro" id="IPR000014">
    <property type="entry name" value="PAS"/>
</dbReference>
<keyword evidence="5" id="KW-1185">Reference proteome</keyword>
<dbReference type="CDD" id="cd00130">
    <property type="entry name" value="PAS"/>
    <property type="match status" value="4"/>
</dbReference>
<dbReference type="Pfam" id="PF00989">
    <property type="entry name" value="PAS"/>
    <property type="match status" value="3"/>
</dbReference>
<dbReference type="PROSITE" id="PS50112">
    <property type="entry name" value="PAS"/>
    <property type="match status" value="4"/>
</dbReference>
<accession>A0A5Q0L7N1</accession>
<name>A0A5Q0L7N1_9ACTN</name>
<dbReference type="Pfam" id="PF07228">
    <property type="entry name" value="SpoIIE"/>
    <property type="match status" value="1"/>
</dbReference>
<dbReference type="InterPro" id="IPR000700">
    <property type="entry name" value="PAS-assoc_C"/>
</dbReference>
<dbReference type="CDD" id="cd16936">
    <property type="entry name" value="HATPase_RsbW-like"/>
    <property type="match status" value="1"/>
</dbReference>
<dbReference type="InterPro" id="IPR052016">
    <property type="entry name" value="Bact_Sigma-Reg"/>
</dbReference>
<dbReference type="InterPro" id="IPR013656">
    <property type="entry name" value="PAS_4"/>
</dbReference>
<dbReference type="InterPro" id="IPR036457">
    <property type="entry name" value="PPM-type-like_dom_sf"/>
</dbReference>
<feature type="domain" description="PAS" evidence="2">
    <location>
        <begin position="35"/>
        <end position="87"/>
    </location>
</feature>
<gene>
    <name evidence="4" type="ORF">GFH48_04980</name>
</gene>
<feature type="domain" description="PAC" evidence="3">
    <location>
        <begin position="474"/>
        <end position="526"/>
    </location>
</feature>
<dbReference type="RefSeq" id="WP_153287071.1">
    <property type="nucleotide sequence ID" value="NZ_CP045643.1"/>
</dbReference>
<dbReference type="Proteomes" id="UP000326179">
    <property type="component" value="Chromosome"/>
</dbReference>
<feature type="domain" description="PAS" evidence="2">
    <location>
        <begin position="401"/>
        <end position="470"/>
    </location>
</feature>
<evidence type="ECO:0000313" key="4">
    <source>
        <dbReference type="EMBL" id="QFZ72706.1"/>
    </source>
</evidence>
<organism evidence="4 5">
    <name type="scientific">Streptomyces fagopyri</name>
    <dbReference type="NCBI Taxonomy" id="2662397"/>
    <lineage>
        <taxon>Bacteria</taxon>
        <taxon>Bacillati</taxon>
        <taxon>Actinomycetota</taxon>
        <taxon>Actinomycetes</taxon>
        <taxon>Kitasatosporales</taxon>
        <taxon>Streptomycetaceae</taxon>
        <taxon>Streptomyces</taxon>
    </lineage>
</organism>
<dbReference type="GO" id="GO:0006355">
    <property type="term" value="P:regulation of DNA-templated transcription"/>
    <property type="evidence" value="ECO:0007669"/>
    <property type="project" value="InterPro"/>
</dbReference>
<dbReference type="SMART" id="SM00091">
    <property type="entry name" value="PAS"/>
    <property type="match status" value="4"/>
</dbReference>
<dbReference type="InterPro" id="IPR001610">
    <property type="entry name" value="PAC"/>
</dbReference>
<keyword evidence="1" id="KW-0378">Hydrolase</keyword>
<dbReference type="SUPFAM" id="SSF55785">
    <property type="entry name" value="PYP-like sensor domain (PAS domain)"/>
    <property type="match status" value="4"/>
</dbReference>
<dbReference type="Pfam" id="PF13581">
    <property type="entry name" value="HATPase_c_2"/>
    <property type="match status" value="1"/>
</dbReference>